<organism evidence="2 3">
    <name type="scientific">Prymnesium parvum</name>
    <name type="common">Toxic golden alga</name>
    <dbReference type="NCBI Taxonomy" id="97485"/>
    <lineage>
        <taxon>Eukaryota</taxon>
        <taxon>Haptista</taxon>
        <taxon>Haptophyta</taxon>
        <taxon>Prymnesiophyceae</taxon>
        <taxon>Prymnesiales</taxon>
        <taxon>Prymnesiaceae</taxon>
        <taxon>Prymnesium</taxon>
    </lineage>
</organism>
<comment type="caution">
    <text evidence="2">The sequence shown here is derived from an EMBL/GenBank/DDBJ whole genome shotgun (WGS) entry which is preliminary data.</text>
</comment>
<dbReference type="PANTHER" id="PTHR46936:SF1">
    <property type="entry name" value="ARABINOSYLTRANSFERASE XEG113"/>
    <property type="match status" value="1"/>
</dbReference>
<name>A0AB34IWB3_PRYPA</name>
<proteinExistence type="predicted"/>
<dbReference type="InterPro" id="IPR005069">
    <property type="entry name" value="Nucl-diP-sugar_transferase"/>
</dbReference>
<accession>A0AB34IWB3</accession>
<evidence type="ECO:0000313" key="3">
    <source>
        <dbReference type="Proteomes" id="UP001515480"/>
    </source>
</evidence>
<protein>
    <recommendedName>
        <fullName evidence="1">Nucleotide-diphospho-sugar transferase domain-containing protein</fullName>
    </recommendedName>
</protein>
<dbReference type="EMBL" id="JBGBPQ010000016">
    <property type="protein sequence ID" value="KAL1508187.1"/>
    <property type="molecule type" value="Genomic_DNA"/>
</dbReference>
<dbReference type="GO" id="GO:0005794">
    <property type="term" value="C:Golgi apparatus"/>
    <property type="evidence" value="ECO:0007669"/>
    <property type="project" value="TreeGrafter"/>
</dbReference>
<dbReference type="AlphaFoldDB" id="A0AB34IWB3"/>
<reference evidence="2 3" key="1">
    <citation type="journal article" date="2024" name="Science">
        <title>Giant polyketide synthase enzymes in the biosynthesis of giant marine polyether toxins.</title>
        <authorList>
            <person name="Fallon T.R."/>
            <person name="Shende V.V."/>
            <person name="Wierzbicki I.H."/>
            <person name="Pendleton A.L."/>
            <person name="Watervoot N.F."/>
            <person name="Auber R.P."/>
            <person name="Gonzalez D.J."/>
            <person name="Wisecaver J.H."/>
            <person name="Moore B.S."/>
        </authorList>
    </citation>
    <scope>NUCLEOTIDE SEQUENCE [LARGE SCALE GENOMIC DNA]</scope>
    <source>
        <strain evidence="2 3">12B1</strain>
    </source>
</reference>
<keyword evidence="3" id="KW-1185">Reference proteome</keyword>
<evidence type="ECO:0000313" key="2">
    <source>
        <dbReference type="EMBL" id="KAL1508187.1"/>
    </source>
</evidence>
<dbReference type="PANTHER" id="PTHR46936">
    <property type="entry name" value="ARABINOSYLTRANSFERASE XEG113"/>
    <property type="match status" value="1"/>
</dbReference>
<gene>
    <name evidence="2" type="ORF">AB1Y20_004307</name>
</gene>
<feature type="domain" description="Nucleotide-diphospho-sugar transferase" evidence="1">
    <location>
        <begin position="67"/>
        <end position="294"/>
    </location>
</feature>
<evidence type="ECO:0000259" key="1">
    <source>
        <dbReference type="Pfam" id="PF03407"/>
    </source>
</evidence>
<sequence length="520" mass="58335">MMEALRLQADAPAVPAPAGRRLLEESESFTRARLEALAPERRVLLSFTNRVRLDFALTWAHHVRSLAMSNWMIGATDAPALEGLRRYRLPRFDMQTNLPQGEWPWGSPSFKALGPHKIELIYKCLLWDVEVIIADIDALVLREPFAYMARWPDASFLTTSDHLGNTTADGGLEDHGGIHTAFNIGYMFFRKSALPLVEEWRKTILEKPTVRWDQGEFNRLARKQWQPRRKDGLSDPRLFWSYENRVIGGVLPISLFCGGHNYFVSQFPQRAGVQPYSIHTTYQYGGAPGKRHRLREAKVWIDPPAYYNPSGLLVYPPDVPRSLIYPAGGMTTKGHIALIKHQLKQIKQALALARYLDRTLILPPVVCGYDKAWYPLASGRARGVFPGTHAWAVPIFNCPLDHFLEPASLRAPVREYSFLSNPRTPASVTSSVASVELGAQHTLAALKLKYASTKVLNVTNLPSVDVLARLLTKPQAKEFRRLFGNVGGSWCCAPNQDRSQGMPSAAYFRLINNQGGRGLG</sequence>
<dbReference type="Proteomes" id="UP001515480">
    <property type="component" value="Unassembled WGS sequence"/>
</dbReference>
<dbReference type="InterPro" id="IPR053250">
    <property type="entry name" value="Glycosyltransferase_77"/>
</dbReference>
<dbReference type="Pfam" id="PF03407">
    <property type="entry name" value="Nucleotid_trans"/>
    <property type="match status" value="1"/>
</dbReference>
<dbReference type="GO" id="GO:0052636">
    <property type="term" value="F:arabinosyltransferase activity"/>
    <property type="evidence" value="ECO:0007669"/>
    <property type="project" value="TreeGrafter"/>
</dbReference>